<reference evidence="2" key="1">
    <citation type="submission" date="2021-01" db="EMBL/GenBank/DDBJ databases">
        <title>Paracoccus amoyensis sp. nov., isolated from the surface seawater along the coast of Xiamen Island, China.</title>
        <authorList>
            <person name="Lyu L."/>
        </authorList>
    </citation>
    <scope>NUCLEOTIDE SEQUENCE</scope>
    <source>
        <strain evidence="2">MJ17</strain>
    </source>
</reference>
<dbReference type="Proteomes" id="UP000640485">
    <property type="component" value="Unassembled WGS sequence"/>
</dbReference>
<dbReference type="InterPro" id="IPR029068">
    <property type="entry name" value="Glyas_Bleomycin-R_OHBP_Dase"/>
</dbReference>
<name>A0A934SDV7_9RHOB</name>
<feature type="domain" description="Glyoxalase-like" evidence="1">
    <location>
        <begin position="6"/>
        <end position="152"/>
    </location>
</feature>
<proteinExistence type="predicted"/>
<evidence type="ECO:0000313" key="2">
    <source>
        <dbReference type="EMBL" id="MBK4215559.1"/>
    </source>
</evidence>
<evidence type="ECO:0000259" key="1">
    <source>
        <dbReference type="Pfam" id="PF13468"/>
    </source>
</evidence>
<dbReference type="Gene3D" id="3.10.180.10">
    <property type="entry name" value="2,3-Dihydroxybiphenyl 1,2-Dioxygenase, domain 1"/>
    <property type="match status" value="1"/>
</dbReference>
<sequence>MGTGAFDHVVIAARSLEEGAEWLRDRLDLIPEPGGRHPLMGTHNMLLSLGPHEYLELIAIDPDAPAPRHPRWYGLDDFDDEPRIAGWVVRQNPLVAPLGTTIREASRGDLRWRIAIPDSGQTPQDGAEPLFIDWGDGAHPAFQLPDHGLRMIALSLPLQEAPIPDPRLRLGHGFSVTLSILDRKIAL</sequence>
<evidence type="ECO:0000313" key="3">
    <source>
        <dbReference type="Proteomes" id="UP000640485"/>
    </source>
</evidence>
<dbReference type="RefSeq" id="WP_200684602.1">
    <property type="nucleotide sequence ID" value="NZ_JAEPRQ010000001.1"/>
</dbReference>
<gene>
    <name evidence="2" type="ORF">JJJ17_06435</name>
</gene>
<dbReference type="Pfam" id="PF13468">
    <property type="entry name" value="Glyoxalase_3"/>
    <property type="match status" value="1"/>
</dbReference>
<comment type="caution">
    <text evidence="2">The sequence shown here is derived from an EMBL/GenBank/DDBJ whole genome shotgun (WGS) entry which is preliminary data.</text>
</comment>
<keyword evidence="3" id="KW-1185">Reference proteome</keyword>
<dbReference type="AlphaFoldDB" id="A0A934SDV7"/>
<accession>A0A934SDV7</accession>
<dbReference type="InterPro" id="IPR025870">
    <property type="entry name" value="Glyoxalase-like_dom"/>
</dbReference>
<protein>
    <submittedName>
        <fullName evidence="2">VOC family protein</fullName>
    </submittedName>
</protein>
<dbReference type="EMBL" id="JAEPRQ010000001">
    <property type="protein sequence ID" value="MBK4215559.1"/>
    <property type="molecule type" value="Genomic_DNA"/>
</dbReference>
<organism evidence="2 3">
    <name type="scientific">Paracoccus caeni</name>
    <dbReference type="NCBI Taxonomy" id="657651"/>
    <lineage>
        <taxon>Bacteria</taxon>
        <taxon>Pseudomonadati</taxon>
        <taxon>Pseudomonadota</taxon>
        <taxon>Alphaproteobacteria</taxon>
        <taxon>Rhodobacterales</taxon>
        <taxon>Paracoccaceae</taxon>
        <taxon>Paracoccus</taxon>
    </lineage>
</organism>
<dbReference type="SUPFAM" id="SSF54593">
    <property type="entry name" value="Glyoxalase/Bleomycin resistance protein/Dihydroxybiphenyl dioxygenase"/>
    <property type="match status" value="1"/>
</dbReference>